<protein>
    <recommendedName>
        <fullName evidence="7">Uracil-DNA glycosylase</fullName>
        <shortName evidence="7">UDG</shortName>
        <ecNumber evidence="7">3.2.2.27</ecNumber>
    </recommendedName>
</protein>
<dbReference type="Proteomes" id="UP000192596">
    <property type="component" value="Unassembled WGS sequence"/>
</dbReference>
<feature type="active site" description="Proton acceptor" evidence="7 8">
    <location>
        <position position="138"/>
    </location>
</feature>
<dbReference type="GO" id="GO:0005739">
    <property type="term" value="C:mitochondrion"/>
    <property type="evidence" value="ECO:0007669"/>
    <property type="project" value="UniProtKB-SubCell"/>
</dbReference>
<comment type="similarity">
    <text evidence="1 7">Belongs to the uracil-DNA glycosylase (UDG) superfamily. UNG family.</text>
</comment>
<comment type="caution">
    <text evidence="11">The sequence shown here is derived from an EMBL/GenBank/DDBJ whole genome shotgun (WGS) entry which is preliminary data.</text>
</comment>
<comment type="function">
    <text evidence="7">Excises uracil residues from the DNA which can arise as a result of misincorporation of dUMP residues by DNA polymerase or due to deamination of cytosine.</text>
</comment>
<dbReference type="NCBIfam" id="NF003592">
    <property type="entry name" value="PRK05254.1-5"/>
    <property type="match status" value="1"/>
</dbReference>
<evidence type="ECO:0000256" key="6">
    <source>
        <dbReference type="ARBA" id="ARBA00023242"/>
    </source>
</evidence>
<dbReference type="SMART" id="SM00986">
    <property type="entry name" value="UDG"/>
    <property type="match status" value="1"/>
</dbReference>
<dbReference type="SUPFAM" id="SSF52141">
    <property type="entry name" value="Uracil-DNA glycosylase-like"/>
    <property type="match status" value="1"/>
</dbReference>
<dbReference type="EC" id="3.2.2.27" evidence="7"/>
<dbReference type="EMBL" id="NAJO01000043">
    <property type="protein sequence ID" value="OQN98926.1"/>
    <property type="molecule type" value="Genomic_DNA"/>
</dbReference>
<gene>
    <name evidence="7" type="primary">UNG1</name>
    <name evidence="11" type="ORF">B0A48_15272</name>
</gene>
<evidence type="ECO:0000256" key="3">
    <source>
        <dbReference type="ARBA" id="ARBA00022801"/>
    </source>
</evidence>
<feature type="compositionally biased region" description="Basic and acidic residues" evidence="9">
    <location>
        <begin position="324"/>
        <end position="339"/>
    </location>
</feature>
<name>A0A1V8SIG3_9PEZI</name>
<keyword evidence="2 7" id="KW-0227">DNA damage</keyword>
<dbReference type="Pfam" id="PF03167">
    <property type="entry name" value="UDG"/>
    <property type="match status" value="1"/>
</dbReference>
<dbReference type="PANTHER" id="PTHR11264:SF0">
    <property type="entry name" value="URACIL-DNA GLYCOSYLASE"/>
    <property type="match status" value="1"/>
</dbReference>
<dbReference type="GO" id="GO:0005634">
    <property type="term" value="C:nucleus"/>
    <property type="evidence" value="ECO:0007669"/>
    <property type="project" value="UniProtKB-SubCell"/>
</dbReference>
<evidence type="ECO:0000256" key="7">
    <source>
        <dbReference type="HAMAP-Rule" id="MF_03166"/>
    </source>
</evidence>
<dbReference type="GO" id="GO:0004844">
    <property type="term" value="F:uracil DNA N-glycosylase activity"/>
    <property type="evidence" value="ECO:0007669"/>
    <property type="project" value="UniProtKB-UniRule"/>
</dbReference>
<dbReference type="PANTHER" id="PTHR11264">
    <property type="entry name" value="URACIL-DNA GLYCOSYLASE"/>
    <property type="match status" value="1"/>
</dbReference>
<dbReference type="NCBIfam" id="NF003588">
    <property type="entry name" value="PRK05254.1-1"/>
    <property type="match status" value="1"/>
</dbReference>
<feature type="compositionally biased region" description="Low complexity" evidence="9">
    <location>
        <begin position="30"/>
        <end position="47"/>
    </location>
</feature>
<dbReference type="InterPro" id="IPR002043">
    <property type="entry name" value="UDG_fam1"/>
</dbReference>
<dbReference type="SMART" id="SM00987">
    <property type="entry name" value="UreE_C"/>
    <property type="match status" value="1"/>
</dbReference>
<dbReference type="InterPro" id="IPR018085">
    <property type="entry name" value="Ura-DNA_Glyclase_AS"/>
</dbReference>
<evidence type="ECO:0000256" key="4">
    <source>
        <dbReference type="ARBA" id="ARBA00023128"/>
    </source>
</evidence>
<evidence type="ECO:0000256" key="1">
    <source>
        <dbReference type="ARBA" id="ARBA00008184"/>
    </source>
</evidence>
<feature type="region of interest" description="Disordered" evidence="9">
    <location>
        <begin position="1"/>
        <end position="49"/>
    </location>
</feature>
<evidence type="ECO:0000313" key="12">
    <source>
        <dbReference type="Proteomes" id="UP000192596"/>
    </source>
</evidence>
<evidence type="ECO:0000259" key="10">
    <source>
        <dbReference type="SMART" id="SM00986"/>
    </source>
</evidence>
<evidence type="ECO:0000256" key="8">
    <source>
        <dbReference type="PROSITE-ProRule" id="PRU10072"/>
    </source>
</evidence>
<dbReference type="Gene3D" id="3.40.470.10">
    <property type="entry name" value="Uracil-DNA glycosylase-like domain"/>
    <property type="match status" value="1"/>
</dbReference>
<dbReference type="PROSITE" id="PS00130">
    <property type="entry name" value="U_DNA_GLYCOSYLASE"/>
    <property type="match status" value="1"/>
</dbReference>
<dbReference type="FunFam" id="3.40.470.10:FF:000007">
    <property type="entry name" value="Uracil-DNA glycosylase"/>
    <property type="match status" value="1"/>
</dbReference>
<dbReference type="InterPro" id="IPR005122">
    <property type="entry name" value="Uracil-DNA_glycosylase-like"/>
</dbReference>
<keyword evidence="3 7" id="KW-0378">Hydrolase</keyword>
<reference evidence="12" key="1">
    <citation type="submission" date="2017-03" db="EMBL/GenBank/DDBJ databases">
        <title>Genomes of endolithic fungi from Antarctica.</title>
        <authorList>
            <person name="Coleine C."/>
            <person name="Masonjones S."/>
            <person name="Stajich J.E."/>
        </authorList>
    </citation>
    <scope>NUCLEOTIDE SEQUENCE [LARGE SCALE GENOMIC DNA]</scope>
    <source>
        <strain evidence="12">CCFEE 5527</strain>
    </source>
</reference>
<evidence type="ECO:0000256" key="9">
    <source>
        <dbReference type="SAM" id="MobiDB-lite"/>
    </source>
</evidence>
<organism evidence="11 12">
    <name type="scientific">Cryoendolithus antarcticus</name>
    <dbReference type="NCBI Taxonomy" id="1507870"/>
    <lineage>
        <taxon>Eukaryota</taxon>
        <taxon>Fungi</taxon>
        <taxon>Dikarya</taxon>
        <taxon>Ascomycota</taxon>
        <taxon>Pezizomycotina</taxon>
        <taxon>Dothideomycetes</taxon>
        <taxon>Dothideomycetidae</taxon>
        <taxon>Cladosporiales</taxon>
        <taxon>Cladosporiaceae</taxon>
        <taxon>Cryoendolithus</taxon>
    </lineage>
</organism>
<dbReference type="InParanoid" id="A0A1V8SIG3"/>
<dbReference type="AlphaFoldDB" id="A0A1V8SIG3"/>
<dbReference type="GO" id="GO:0097510">
    <property type="term" value="P:base-excision repair, AP site formation via deaminated base removal"/>
    <property type="evidence" value="ECO:0007669"/>
    <property type="project" value="TreeGrafter"/>
</dbReference>
<comment type="subcellular location">
    <subcellularLocation>
        <location evidence="7">Mitochondrion</location>
    </subcellularLocation>
    <subcellularLocation>
        <location evidence="7">Nucleus</location>
    </subcellularLocation>
</comment>
<keyword evidence="12" id="KW-1185">Reference proteome</keyword>
<keyword evidence="6 7" id="KW-0539">Nucleus</keyword>
<comment type="catalytic activity">
    <reaction evidence="7">
        <text>Hydrolyzes single-stranded DNA or mismatched double-stranded DNA and polynucleotides, releasing free uracil.</text>
        <dbReference type="EC" id="3.2.2.27"/>
    </reaction>
</comment>
<keyword evidence="5 7" id="KW-0234">DNA repair</keyword>
<feature type="region of interest" description="Disordered" evidence="9">
    <location>
        <begin position="358"/>
        <end position="391"/>
    </location>
</feature>
<accession>A0A1V8SIG3</accession>
<evidence type="ECO:0000313" key="11">
    <source>
        <dbReference type="EMBL" id="OQN98926.1"/>
    </source>
</evidence>
<sequence length="391" mass="42356">MSLKRKAVDVAGDASKKAKSNASITSFFGAPKSSPSSRASSDPSAAATQATPFDKDSFVAKLSSEQSSLLYLELTTLHDTWLAALAPDLLHPSFLSLKRFLASERSAGTKVFPPEEDVYAWSRHTPLNTVKAVILGQDPYHNVNQAHGLCFSVRPPTPAPPSLKNMYIALKNDYPSFRPPPKNAGLLTPWADRGVLLLNTCLTVRAHAANSHANKGWERFTQRVVDVVAQKRTKGVVFMAWGNHAQKRCAAVEKSGKHLVLKSVHPSPLSAHNGFFGCGHFKKANEWLAGRYGEDGVIDWDLGSADVDGKAAATKASTAIDENKAERAAVSQESEKTLDVDDEALEEEMLEAVREVEKKVDARDAEEYGAAGAEEDELEAMREAENATSTA</sequence>
<dbReference type="InterPro" id="IPR036895">
    <property type="entry name" value="Uracil-DNA_glycosylase-like_sf"/>
</dbReference>
<evidence type="ECO:0000256" key="5">
    <source>
        <dbReference type="ARBA" id="ARBA00023204"/>
    </source>
</evidence>
<feature type="domain" description="Uracil-DNA glycosylase-like" evidence="10">
    <location>
        <begin position="123"/>
        <end position="288"/>
    </location>
</feature>
<dbReference type="STRING" id="1507870.A0A1V8SIG3"/>
<dbReference type="HAMAP" id="MF_00148">
    <property type="entry name" value="UDG"/>
    <property type="match status" value="1"/>
</dbReference>
<dbReference type="OrthoDB" id="10031947at2759"/>
<keyword evidence="4 7" id="KW-0496">Mitochondrion</keyword>
<dbReference type="FunCoup" id="A0A1V8SIG3">
    <property type="interactions" value="556"/>
</dbReference>
<dbReference type="NCBIfam" id="NF003589">
    <property type="entry name" value="PRK05254.1-2"/>
    <property type="match status" value="1"/>
</dbReference>
<dbReference type="NCBIfam" id="TIGR00628">
    <property type="entry name" value="ung"/>
    <property type="match status" value="1"/>
</dbReference>
<dbReference type="CDD" id="cd10027">
    <property type="entry name" value="UDG-F1-like"/>
    <property type="match status" value="1"/>
</dbReference>
<evidence type="ECO:0000256" key="2">
    <source>
        <dbReference type="ARBA" id="ARBA00022763"/>
    </source>
</evidence>
<feature type="region of interest" description="Disordered" evidence="9">
    <location>
        <begin position="324"/>
        <end position="343"/>
    </location>
</feature>
<proteinExistence type="inferred from homology"/>